<reference evidence="2" key="1">
    <citation type="journal article" date="2019" name="Int. J. Syst. Evol. Microbiol.">
        <title>The Global Catalogue of Microorganisms (GCM) 10K type strain sequencing project: providing services to taxonomists for standard genome sequencing and annotation.</title>
        <authorList>
            <consortium name="The Broad Institute Genomics Platform"/>
            <consortium name="The Broad Institute Genome Sequencing Center for Infectious Disease"/>
            <person name="Wu L."/>
            <person name="Ma J."/>
        </authorList>
    </citation>
    <scope>NUCLEOTIDE SEQUENCE [LARGE SCALE GENOMIC DNA]</scope>
    <source>
        <strain evidence="2">CECT 8289</strain>
    </source>
</reference>
<accession>A0ABV8QNS7</accession>
<evidence type="ECO:0000313" key="2">
    <source>
        <dbReference type="Proteomes" id="UP001595907"/>
    </source>
</evidence>
<comment type="caution">
    <text evidence="1">The sequence shown here is derived from an EMBL/GenBank/DDBJ whole genome shotgun (WGS) entry which is preliminary data.</text>
</comment>
<evidence type="ECO:0000313" key="1">
    <source>
        <dbReference type="EMBL" id="MFC4261927.1"/>
    </source>
</evidence>
<sequence>MDSRQPGLPNALKQKAAKIARSVESLAERTNDWQLIQQYLCNRIADIKLTEKQQDKLQRYQFIYNQSVSGKYTESDILNSVMKLFNIELTQAYEDLKATKEIFSSVINVNKKFELNIQLQVNRNLQRKAESLGDLKASAALEKNRIALLAMIEEEEENNAESFEGHTIEATFNPSLIGADKVDLKELMDVINNKRKAKLNPKLFEHLEFVDIPHE</sequence>
<dbReference type="RefSeq" id="WP_379707113.1">
    <property type="nucleotide sequence ID" value="NZ_JBHSCZ010000001.1"/>
</dbReference>
<keyword evidence="2" id="KW-1185">Reference proteome</keyword>
<gene>
    <name evidence="1" type="ORF">ACFOWM_03490</name>
</gene>
<proteinExistence type="predicted"/>
<dbReference type="Proteomes" id="UP001595907">
    <property type="component" value="Unassembled WGS sequence"/>
</dbReference>
<protein>
    <submittedName>
        <fullName evidence="1">Uncharacterized protein</fullName>
    </submittedName>
</protein>
<dbReference type="EMBL" id="JBHSCZ010000001">
    <property type="protein sequence ID" value="MFC4261927.1"/>
    <property type="molecule type" value="Genomic_DNA"/>
</dbReference>
<name>A0ABV8QNS7_9BACT</name>
<organism evidence="1 2">
    <name type="scientific">Ferruginibacter yonginensis</name>
    <dbReference type="NCBI Taxonomy" id="1310416"/>
    <lineage>
        <taxon>Bacteria</taxon>
        <taxon>Pseudomonadati</taxon>
        <taxon>Bacteroidota</taxon>
        <taxon>Chitinophagia</taxon>
        <taxon>Chitinophagales</taxon>
        <taxon>Chitinophagaceae</taxon>
        <taxon>Ferruginibacter</taxon>
    </lineage>
</organism>